<dbReference type="InterPro" id="IPR043128">
    <property type="entry name" value="Rev_trsase/Diguanyl_cyclase"/>
</dbReference>
<keyword evidence="3" id="KW-1133">Transmembrane helix</keyword>
<feature type="transmembrane region" description="Helical" evidence="3">
    <location>
        <begin position="21"/>
        <end position="45"/>
    </location>
</feature>
<dbReference type="GO" id="GO:0052621">
    <property type="term" value="F:diguanylate cyclase activity"/>
    <property type="evidence" value="ECO:0007669"/>
    <property type="project" value="UniProtKB-EC"/>
</dbReference>
<dbReference type="SUPFAM" id="SSF55073">
    <property type="entry name" value="Nucleotide cyclase"/>
    <property type="match status" value="1"/>
</dbReference>
<keyword evidence="3" id="KW-0812">Transmembrane</keyword>
<comment type="caution">
    <text evidence="7">The sequence shown here is derived from an EMBL/GenBank/DDBJ whole genome shotgun (WGS) entry which is preliminary data.</text>
</comment>
<proteinExistence type="predicted"/>
<dbReference type="NCBIfam" id="TIGR00254">
    <property type="entry name" value="GGDEF"/>
    <property type="match status" value="1"/>
</dbReference>
<dbReference type="PROSITE" id="PS50885">
    <property type="entry name" value="HAMP"/>
    <property type="match status" value="1"/>
</dbReference>
<keyword evidence="3" id="KW-0472">Membrane</keyword>
<protein>
    <submittedName>
        <fullName evidence="6">Diguanylate cyclase YfiN</fullName>
        <ecNumber evidence="6">2.7.7.65</ecNumber>
    </submittedName>
    <submittedName>
        <fullName evidence="7">Sensor domain-containing diguanylate cyclase</fullName>
    </submittedName>
</protein>
<evidence type="ECO:0000313" key="9">
    <source>
        <dbReference type="Proteomes" id="UP000045039"/>
    </source>
</evidence>
<feature type="domain" description="GGDEF" evidence="5">
    <location>
        <begin position="279"/>
        <end position="415"/>
    </location>
</feature>
<dbReference type="EMBL" id="CVVU01000256">
    <property type="protein sequence ID" value="CRP95440.1"/>
    <property type="molecule type" value="Genomic_DNA"/>
</dbReference>
<reference evidence="6" key="1">
    <citation type="submission" date="2015-06" db="EMBL/GenBank/DDBJ databases">
        <authorList>
            <person name="Radhakrishnan R."/>
            <person name="Underwood A."/>
            <person name="Al-Shahib A."/>
        </authorList>
    </citation>
    <scope>NUCLEOTIDE SEQUENCE</scope>
    <source>
        <strain evidence="6">P19_London_7_VIM_2_05_10</strain>
    </source>
</reference>
<evidence type="ECO:0000313" key="6">
    <source>
        <dbReference type="EMBL" id="CRP95440.1"/>
    </source>
</evidence>
<feature type="coiled-coil region" evidence="1">
    <location>
        <begin position="217"/>
        <end position="244"/>
    </location>
</feature>
<dbReference type="PANTHER" id="PTHR46663:SF2">
    <property type="entry name" value="GGDEF DOMAIN-CONTAINING PROTEIN"/>
    <property type="match status" value="1"/>
</dbReference>
<feature type="transmembrane region" description="Helical" evidence="3">
    <location>
        <begin position="155"/>
        <end position="177"/>
    </location>
</feature>
<accession>A0A0C7ADU5</accession>
<reference evidence="8 11" key="4">
    <citation type="submission" date="2017-08" db="EMBL/GenBank/DDBJ databases">
        <authorList>
            <person name="Feschi L."/>
            <person name="Jeukens J."/>
            <person name="Emond-Rheault J.-G."/>
            <person name="Kukavica-Ibrulj I."/>
            <person name="Boyle B."/>
            <person name="Levesque R.C."/>
        </authorList>
    </citation>
    <scope>NUCLEOTIDE SEQUENCE [LARGE SCALE GENOMIC DNA]</scope>
    <source>
        <strain evidence="8 11">PA-W36</strain>
    </source>
</reference>
<dbReference type="SMART" id="SM00304">
    <property type="entry name" value="HAMP"/>
    <property type="match status" value="1"/>
</dbReference>
<dbReference type="CDD" id="cd06225">
    <property type="entry name" value="HAMP"/>
    <property type="match status" value="1"/>
</dbReference>
<organism evidence="7 10">
    <name type="scientific">Pseudomonas aeruginosa</name>
    <dbReference type="NCBI Taxonomy" id="287"/>
    <lineage>
        <taxon>Bacteria</taxon>
        <taxon>Pseudomonadati</taxon>
        <taxon>Pseudomonadota</taxon>
        <taxon>Gammaproteobacteria</taxon>
        <taxon>Pseudomonadales</taxon>
        <taxon>Pseudomonadaceae</taxon>
        <taxon>Pseudomonas</taxon>
    </lineage>
</organism>
<dbReference type="Proteomes" id="UP000045039">
    <property type="component" value="Unassembled WGS sequence"/>
</dbReference>
<dbReference type="SMART" id="SM00267">
    <property type="entry name" value="GGDEF"/>
    <property type="match status" value="1"/>
</dbReference>
<dbReference type="CDD" id="cd01949">
    <property type="entry name" value="GGDEF"/>
    <property type="match status" value="1"/>
</dbReference>
<evidence type="ECO:0000259" key="4">
    <source>
        <dbReference type="PROSITE" id="PS50885"/>
    </source>
</evidence>
<feature type="domain" description="HAMP" evidence="4">
    <location>
        <begin position="183"/>
        <end position="236"/>
    </location>
</feature>
<feature type="compositionally biased region" description="Basic and acidic residues" evidence="2">
    <location>
        <begin position="413"/>
        <end position="426"/>
    </location>
</feature>
<dbReference type="Gene3D" id="6.10.340.10">
    <property type="match status" value="1"/>
</dbReference>
<dbReference type="Gene3D" id="3.30.70.270">
    <property type="match status" value="1"/>
</dbReference>
<dbReference type="OMA" id="RVYADHN"/>
<keyword evidence="6" id="KW-0548">Nucleotidyltransferase</keyword>
<dbReference type="SMR" id="A0A0C7ADU5"/>
<dbReference type="FunFam" id="3.30.70.270:FF:000090">
    <property type="entry name" value="Diguanylate cyclase TpbB"/>
    <property type="match status" value="1"/>
</dbReference>
<dbReference type="BRENDA" id="2.7.7.65">
    <property type="organism ID" value="5087"/>
</dbReference>
<dbReference type="AlphaFoldDB" id="A0A0C7ADU5"/>
<dbReference type="InterPro" id="IPR052163">
    <property type="entry name" value="DGC-Regulatory_Protein"/>
</dbReference>
<evidence type="ECO:0000259" key="5">
    <source>
        <dbReference type="PROSITE" id="PS50887"/>
    </source>
</evidence>
<feature type="region of interest" description="Disordered" evidence="2">
    <location>
        <begin position="413"/>
        <end position="435"/>
    </location>
</feature>
<dbReference type="RefSeq" id="WP_003082256.1">
    <property type="nucleotide sequence ID" value="NZ_AP014839.1"/>
</dbReference>
<keyword evidence="6" id="KW-0808">Transferase</keyword>
<evidence type="ECO:0000313" key="7">
    <source>
        <dbReference type="EMBL" id="OTI63940.1"/>
    </source>
</evidence>
<accession>A0A1S1C4E8</accession>
<dbReference type="EMBL" id="NFFZ01000003">
    <property type="protein sequence ID" value="OTI63940.1"/>
    <property type="molecule type" value="Genomic_DNA"/>
</dbReference>
<dbReference type="InterPro" id="IPR033417">
    <property type="entry name" value="CHASE8"/>
</dbReference>
<evidence type="ECO:0000313" key="11">
    <source>
        <dbReference type="Proteomes" id="UP000284767"/>
    </source>
</evidence>
<keyword evidence="1" id="KW-0175">Coiled coil</keyword>
<dbReference type="Proteomes" id="UP000284767">
    <property type="component" value="Unassembled WGS sequence"/>
</dbReference>
<dbReference type="PROSITE" id="PS50887">
    <property type="entry name" value="GGDEF"/>
    <property type="match status" value="1"/>
</dbReference>
<evidence type="ECO:0000313" key="8">
    <source>
        <dbReference type="EMBL" id="RPM12155.1"/>
    </source>
</evidence>
<sequence>MNRRRRYTGSNPSLRRVLYRAHLGVALVAVFTAGLAVTLVGLLTLRAYADPNQQLIARSISYTVEAAVVFGDAQAAEESLALIASSEEVSSAIVYDRQGQTLASWHRESTGPLHLLEQQLAHWLLSAPTEQPILHDGQKIGSVEVKGSGGSLLRFLLTGFAGMVLCLLLTALGAFYLSRRLVRGIVGPLDQLAKVAHTVRRERDFEKRVPEAGIAELSQLGEDFNALLDELESWQARLQDENASLAHQAHHDSLTSLPNRAFFEGRLSRALRDANEHREQLAVLFIDSDRFKEINDRLGHAAGDTVLVNIAMRIRGQLRESDLVARLGGDEFAVLLAPLASGADALRIADNIIASMQAPIRLSDGSTVSTSLTIGIALYPEHADTPAALLHDADMAMYIAKRQARGSRRLAELNDPRILQEEKEIDSATPEAPPK</sequence>
<dbReference type="EMBL" id="NSNE01000012">
    <property type="protein sequence ID" value="RPM12155.1"/>
    <property type="molecule type" value="Genomic_DNA"/>
</dbReference>
<dbReference type="InterPro" id="IPR000160">
    <property type="entry name" value="GGDEF_dom"/>
</dbReference>
<evidence type="ECO:0000313" key="10">
    <source>
        <dbReference type="Proteomes" id="UP000194857"/>
    </source>
</evidence>
<reference evidence="7 10" key="3">
    <citation type="submission" date="2017-05" db="EMBL/GenBank/DDBJ databases">
        <authorList>
            <person name="Song R."/>
            <person name="Chenine A.L."/>
            <person name="Ruprecht R.M."/>
        </authorList>
    </citation>
    <scope>NUCLEOTIDE SEQUENCE [LARGE SCALE GENOMIC DNA]</scope>
    <source>
        <strain evidence="7 10">S567_C10_BS</strain>
    </source>
</reference>
<evidence type="ECO:0000256" key="1">
    <source>
        <dbReference type="SAM" id="Coils"/>
    </source>
</evidence>
<dbReference type="EC" id="2.7.7.65" evidence="6"/>
<dbReference type="Pfam" id="PF17152">
    <property type="entry name" value="CHASE8"/>
    <property type="match status" value="1"/>
</dbReference>
<dbReference type="InterPro" id="IPR003660">
    <property type="entry name" value="HAMP_dom"/>
</dbReference>
<evidence type="ECO:0000256" key="2">
    <source>
        <dbReference type="SAM" id="MobiDB-lite"/>
    </source>
</evidence>
<dbReference type="Proteomes" id="UP000194857">
    <property type="component" value="Unassembled WGS sequence"/>
</dbReference>
<dbReference type="GO" id="GO:0016020">
    <property type="term" value="C:membrane"/>
    <property type="evidence" value="ECO:0007669"/>
    <property type="project" value="InterPro"/>
</dbReference>
<dbReference type="Pfam" id="PF00990">
    <property type="entry name" value="GGDEF"/>
    <property type="match status" value="1"/>
</dbReference>
<dbReference type="PANTHER" id="PTHR46663">
    <property type="entry name" value="DIGUANYLATE CYCLASE DGCT-RELATED"/>
    <property type="match status" value="1"/>
</dbReference>
<dbReference type="GO" id="GO:0007165">
    <property type="term" value="P:signal transduction"/>
    <property type="evidence" value="ECO:0007669"/>
    <property type="project" value="InterPro"/>
</dbReference>
<reference evidence="8 11" key="5">
    <citation type="submission" date="2019-01" db="EMBL/GenBank/DDBJ databases">
        <title>The Pseudomonas aeruginosa pan-genome provides new insights on its population structure, horizontal gene transfer and pathogenicity.</title>
        <authorList>
            <person name="Freschi L."/>
            <person name="Vincent A.T."/>
            <person name="Jeukens J."/>
            <person name="Emond-Rheault J.-G."/>
            <person name="Kukavica-Ibrulj I."/>
            <person name="Dupont M.-J."/>
            <person name="Charette S.J."/>
            <person name="Boyle B."/>
            <person name="Levesque R.C."/>
        </authorList>
    </citation>
    <scope>NUCLEOTIDE SEQUENCE [LARGE SCALE GENOMIC DNA]</scope>
    <source>
        <strain evidence="8 11">PA-W36</strain>
    </source>
</reference>
<dbReference type="InterPro" id="IPR029787">
    <property type="entry name" value="Nucleotide_cyclase"/>
</dbReference>
<name>A0A0C7ADU5_PSEAI</name>
<reference evidence="9" key="2">
    <citation type="submission" date="2015-06" db="EMBL/GenBank/DDBJ databases">
        <authorList>
            <person name="Radhakrishnan Rajesh"/>
            <person name="Underwood Anthony"/>
            <person name="Al-Shahib Ali"/>
        </authorList>
    </citation>
    <scope>NUCLEOTIDE SEQUENCE [LARGE SCALE GENOMIC DNA]</scope>
    <source>
        <strain evidence="9">P19_London_7_VIM_2_05_10</strain>
    </source>
</reference>
<dbReference type="Pfam" id="PF00672">
    <property type="entry name" value="HAMP"/>
    <property type="match status" value="1"/>
</dbReference>
<evidence type="ECO:0000256" key="3">
    <source>
        <dbReference type="SAM" id="Phobius"/>
    </source>
</evidence>
<gene>
    <name evidence="6" type="primary">yfiN</name>
    <name evidence="7" type="ORF">CAZ10_06885</name>
    <name evidence="8" type="ORF">IPC1295_19895</name>
    <name evidence="6" type="ORF">PAERUG_P19_London_7_VIM_2_05_10_06146</name>
</gene>